<organism evidence="3">
    <name type="scientific">Brachypodium distachyon</name>
    <name type="common">Purple false brome</name>
    <name type="synonym">Trachynia distachya</name>
    <dbReference type="NCBI Taxonomy" id="15368"/>
    <lineage>
        <taxon>Eukaryota</taxon>
        <taxon>Viridiplantae</taxon>
        <taxon>Streptophyta</taxon>
        <taxon>Embryophyta</taxon>
        <taxon>Tracheophyta</taxon>
        <taxon>Spermatophyta</taxon>
        <taxon>Magnoliopsida</taxon>
        <taxon>Liliopsida</taxon>
        <taxon>Poales</taxon>
        <taxon>Poaceae</taxon>
        <taxon>BOP clade</taxon>
        <taxon>Pooideae</taxon>
        <taxon>Stipodae</taxon>
        <taxon>Brachypodieae</taxon>
        <taxon>Brachypodium</taxon>
    </lineage>
</organism>
<dbReference type="GO" id="GO:0005886">
    <property type="term" value="C:plasma membrane"/>
    <property type="evidence" value="ECO:0000318"/>
    <property type="project" value="GO_Central"/>
</dbReference>
<feature type="transmembrane region" description="Helical" evidence="2">
    <location>
        <begin position="421"/>
        <end position="443"/>
    </location>
</feature>
<sequence length="468" mass="50629">MADDPKHGVEQLAEVAARPLGRWPVLSYGVGHMLNDITSACWFTYLLLFLQEIGLAPRDAAIVMLSGQVADGLMTIVAGEMIDRFGRFKLWHIGGSVLVGVSFSSVFGGCLLCTILGTDSYLLKTIGYSFFAAVFNVGWAATQVSHMSMVNCMTSNPTSRVALASCRNASTMVANLGLYGIALAVFGAVKAKSCTDIVLQYRWIAYVSIFVGCCFLVLFHVGTKEPTLKSEPNCKKRARIAWSYWFKKTLYYQVALLYMLARLITNVSQSLIAFYVTRDLKMNEYSKAIIPGIIFCCSFFVSIVLQEMKWNSRRLKSLLAIGATLWVISGAAVFVLPGEMRNLMYPLAMVIGAANALVMVTTIGLESALVGEDLNGCAFVYGSLSFLDKMSCGVALFVLESYDVGPGCGAGARGLNTASRYGAGLIPSCWAVLTLVVVSTLRLRDDDAGEDMRDGGRASAALEAPLLV</sequence>
<evidence type="ECO:0000256" key="1">
    <source>
        <dbReference type="ARBA" id="ARBA00008335"/>
    </source>
</evidence>
<dbReference type="Gene3D" id="1.20.1250.20">
    <property type="entry name" value="MFS general substrate transporter like domains"/>
    <property type="match status" value="1"/>
</dbReference>
<dbReference type="InterPro" id="IPR036259">
    <property type="entry name" value="MFS_trans_sf"/>
</dbReference>
<dbReference type="EnsemblPlants" id="KQK23452">
    <property type="protein sequence ID" value="KQK23452"/>
    <property type="gene ID" value="BRADI_1g73850v3"/>
</dbReference>
<dbReference type="GeneID" id="100828832"/>
<reference evidence="4" key="3">
    <citation type="submission" date="2018-08" db="UniProtKB">
        <authorList>
            <consortium name="EnsemblPlants"/>
        </authorList>
    </citation>
    <scope>IDENTIFICATION</scope>
    <source>
        <strain evidence="4">cv. Bd21</strain>
    </source>
</reference>
<dbReference type="Gramene" id="KQK23452">
    <property type="protein sequence ID" value="KQK23452"/>
    <property type="gene ID" value="BRADI_1g73850v3"/>
</dbReference>
<reference evidence="3" key="2">
    <citation type="submission" date="2017-06" db="EMBL/GenBank/DDBJ databases">
        <title>WGS assembly of Brachypodium distachyon.</title>
        <authorList>
            <consortium name="The International Brachypodium Initiative"/>
            <person name="Lucas S."/>
            <person name="Harmon-Smith M."/>
            <person name="Lail K."/>
            <person name="Tice H."/>
            <person name="Grimwood J."/>
            <person name="Bruce D."/>
            <person name="Barry K."/>
            <person name="Shu S."/>
            <person name="Lindquist E."/>
            <person name="Wang M."/>
            <person name="Pitluck S."/>
            <person name="Vogel J.P."/>
            <person name="Garvin D.F."/>
            <person name="Mockler T.C."/>
            <person name="Schmutz J."/>
            <person name="Rokhsar D."/>
            <person name="Bevan M.W."/>
        </authorList>
    </citation>
    <scope>NUCLEOTIDE SEQUENCE</scope>
    <source>
        <strain evidence="3">Bd21</strain>
    </source>
</reference>
<protein>
    <recommendedName>
        <fullName evidence="6">Major facilitator superfamily (MFS) profile domain-containing protein</fullName>
    </recommendedName>
</protein>
<dbReference type="OMA" id="KSDTSEW"/>
<reference evidence="3 4" key="1">
    <citation type="journal article" date="2010" name="Nature">
        <title>Genome sequencing and analysis of the model grass Brachypodium distachyon.</title>
        <authorList>
            <consortium name="International Brachypodium Initiative"/>
        </authorList>
    </citation>
    <scope>NUCLEOTIDE SEQUENCE [LARGE SCALE GENOMIC DNA]</scope>
    <source>
        <strain evidence="3 4">Bd21</strain>
    </source>
</reference>
<evidence type="ECO:0000313" key="5">
    <source>
        <dbReference type="Proteomes" id="UP000008810"/>
    </source>
</evidence>
<feature type="transmembrane region" description="Helical" evidence="2">
    <location>
        <begin position="288"/>
        <end position="305"/>
    </location>
</feature>
<dbReference type="AlphaFoldDB" id="I1H9B0"/>
<proteinExistence type="inferred from homology"/>
<dbReference type="HOGENOM" id="CLU_030068_0_0_1"/>
<dbReference type="GO" id="GO:0015293">
    <property type="term" value="F:symporter activity"/>
    <property type="evidence" value="ECO:0007669"/>
    <property type="project" value="InterPro"/>
</dbReference>
<evidence type="ECO:0000256" key="2">
    <source>
        <dbReference type="SAM" id="Phobius"/>
    </source>
</evidence>
<feature type="transmembrane region" description="Helical" evidence="2">
    <location>
        <begin position="250"/>
        <end position="276"/>
    </location>
</feature>
<feature type="transmembrane region" description="Helical" evidence="2">
    <location>
        <begin position="203"/>
        <end position="222"/>
    </location>
</feature>
<feature type="transmembrane region" description="Helical" evidence="2">
    <location>
        <begin position="317"/>
        <end position="336"/>
    </location>
</feature>
<dbReference type="OrthoDB" id="1730117at2759"/>
<accession>I1H9B0</accession>
<feature type="transmembrane region" description="Helical" evidence="2">
    <location>
        <begin position="128"/>
        <end position="149"/>
    </location>
</feature>
<evidence type="ECO:0008006" key="6">
    <source>
        <dbReference type="Google" id="ProtNLM"/>
    </source>
</evidence>
<feature type="transmembrane region" description="Helical" evidence="2">
    <location>
        <begin position="169"/>
        <end position="191"/>
    </location>
</feature>
<dbReference type="STRING" id="15368.I1H9B0"/>
<evidence type="ECO:0000313" key="4">
    <source>
        <dbReference type="EnsemblPlants" id="KQK23452"/>
    </source>
</evidence>
<dbReference type="GO" id="GO:0055085">
    <property type="term" value="P:transmembrane transport"/>
    <property type="evidence" value="ECO:0000318"/>
    <property type="project" value="GO_Central"/>
</dbReference>
<dbReference type="PANTHER" id="PTHR11328">
    <property type="entry name" value="MAJOR FACILITATOR SUPERFAMILY DOMAIN-CONTAINING PROTEIN"/>
    <property type="match status" value="1"/>
</dbReference>
<dbReference type="Proteomes" id="UP000008810">
    <property type="component" value="Chromosome 1"/>
</dbReference>
<dbReference type="InterPro" id="IPR039672">
    <property type="entry name" value="MFS_2"/>
</dbReference>
<comment type="similarity">
    <text evidence="1">Belongs to the major facilitator superfamily.</text>
</comment>
<dbReference type="GO" id="GO:0008643">
    <property type="term" value="P:carbohydrate transport"/>
    <property type="evidence" value="ECO:0007669"/>
    <property type="project" value="InterPro"/>
</dbReference>
<dbReference type="RefSeq" id="XP_003558731.1">
    <property type="nucleotide sequence ID" value="XM_003558683.4"/>
</dbReference>
<keyword evidence="2" id="KW-1133">Transmembrane helix</keyword>
<gene>
    <name evidence="4" type="primary">LOC100828832</name>
    <name evidence="3" type="ORF">BRADI_1g73850v3</name>
</gene>
<feature type="transmembrane region" description="Helical" evidence="2">
    <location>
        <begin position="90"/>
        <end position="116"/>
    </location>
</feature>
<dbReference type="KEGG" id="bdi:100828832"/>
<dbReference type="EMBL" id="CM000880">
    <property type="protein sequence ID" value="KQK23452.1"/>
    <property type="molecule type" value="Genomic_DNA"/>
</dbReference>
<keyword evidence="5" id="KW-1185">Reference proteome</keyword>
<dbReference type="FunCoup" id="I1H9B0">
    <property type="interactions" value="123"/>
</dbReference>
<keyword evidence="2" id="KW-0812">Transmembrane</keyword>
<keyword evidence="2" id="KW-0472">Membrane</keyword>
<dbReference type="SUPFAM" id="SSF103473">
    <property type="entry name" value="MFS general substrate transporter"/>
    <property type="match status" value="1"/>
</dbReference>
<evidence type="ECO:0000313" key="3">
    <source>
        <dbReference type="EMBL" id="KQK23452.1"/>
    </source>
</evidence>
<dbReference type="FunFam" id="1.20.1250.20:FF:000267">
    <property type="entry name" value="AT3g60070/T2O9_50"/>
    <property type="match status" value="1"/>
</dbReference>
<feature type="transmembrane region" description="Helical" evidence="2">
    <location>
        <begin position="343"/>
        <end position="365"/>
    </location>
</feature>
<dbReference type="eggNOG" id="KOG4830">
    <property type="taxonomic scope" value="Eukaryota"/>
</dbReference>
<dbReference type="PANTHER" id="PTHR11328:SF34">
    <property type="entry name" value="PERMEASE, PUTATIVE, EXPRESSED-RELATED"/>
    <property type="match status" value="1"/>
</dbReference>
<name>I1H9B0_BRADI</name>
<dbReference type="Pfam" id="PF13347">
    <property type="entry name" value="MFS_2"/>
    <property type="match status" value="1"/>
</dbReference>